<dbReference type="CDD" id="cd01639">
    <property type="entry name" value="IMPase"/>
    <property type="match status" value="1"/>
</dbReference>
<dbReference type="PANTHER" id="PTHR20854:SF4">
    <property type="entry name" value="INOSITOL-1-MONOPHOSPHATASE-RELATED"/>
    <property type="match status" value="1"/>
</dbReference>
<evidence type="ECO:0000256" key="5">
    <source>
        <dbReference type="ARBA" id="ARBA00022723"/>
    </source>
</evidence>
<dbReference type="PANTHER" id="PTHR20854">
    <property type="entry name" value="INOSITOL MONOPHOSPHATASE"/>
    <property type="match status" value="1"/>
</dbReference>
<sequence length="253" mass="26763">MTDANVIAELLELAKRVGREAGELLQKRPANFEVSTKSSAIDVVTQMDSQSEAHIVSEILKARPNDGIIGEEGSERTSKSGITWVIDPLDGTVNYLYGLPGWNVSIAAKDSEGVVVGVVVAPTINSTWYASRAGGAFLNEQPIKCNDGVELNRALIATGFAYDVDARPAQLAQLSELLNRIRDIRRNGAAAVDLCHVAMGALDGYFEKGLQEWDLAAGGLIASEAGAKVTTVAGTTIAAAPSLHATLTFRLSL</sequence>
<evidence type="ECO:0000256" key="7">
    <source>
        <dbReference type="ARBA" id="ARBA00022842"/>
    </source>
</evidence>
<dbReference type="SUPFAM" id="SSF56655">
    <property type="entry name" value="Carbohydrate phosphatase"/>
    <property type="match status" value="1"/>
</dbReference>
<keyword evidence="7" id="KW-0460">Magnesium</keyword>
<reference evidence="8" key="1">
    <citation type="submission" date="2020-05" db="EMBL/GenBank/DDBJ databases">
        <authorList>
            <person name="Chiriac C."/>
            <person name="Salcher M."/>
            <person name="Ghai R."/>
            <person name="Kavagutti S V."/>
        </authorList>
    </citation>
    <scope>NUCLEOTIDE SEQUENCE</scope>
</reference>
<evidence type="ECO:0000256" key="4">
    <source>
        <dbReference type="ARBA" id="ARBA00013106"/>
    </source>
</evidence>
<dbReference type="GO" id="GO:0006020">
    <property type="term" value="P:inositol metabolic process"/>
    <property type="evidence" value="ECO:0007669"/>
    <property type="project" value="TreeGrafter"/>
</dbReference>
<dbReference type="PROSITE" id="PS00630">
    <property type="entry name" value="IMP_2"/>
    <property type="match status" value="1"/>
</dbReference>
<evidence type="ECO:0000256" key="1">
    <source>
        <dbReference type="ARBA" id="ARBA00001033"/>
    </source>
</evidence>
<evidence type="ECO:0000256" key="2">
    <source>
        <dbReference type="ARBA" id="ARBA00001946"/>
    </source>
</evidence>
<accession>A0A6J6GL88</accession>
<dbReference type="GO" id="GO:0046872">
    <property type="term" value="F:metal ion binding"/>
    <property type="evidence" value="ECO:0007669"/>
    <property type="project" value="UniProtKB-KW"/>
</dbReference>
<comment type="cofactor">
    <cofactor evidence="2">
        <name>Mg(2+)</name>
        <dbReference type="ChEBI" id="CHEBI:18420"/>
    </cofactor>
</comment>
<gene>
    <name evidence="8" type="ORF">UFOPK1852_00128</name>
</gene>
<dbReference type="Gene3D" id="3.30.540.10">
    <property type="entry name" value="Fructose-1,6-Bisphosphatase, subunit A, domain 1"/>
    <property type="match status" value="1"/>
</dbReference>
<dbReference type="FunFam" id="3.30.540.10:FF:000003">
    <property type="entry name" value="Inositol-1-monophosphatase"/>
    <property type="match status" value="1"/>
</dbReference>
<name>A0A6J6GL88_9ZZZZ</name>
<dbReference type="PROSITE" id="PS00629">
    <property type="entry name" value="IMP_1"/>
    <property type="match status" value="1"/>
</dbReference>
<dbReference type="Gene3D" id="3.40.190.80">
    <property type="match status" value="1"/>
</dbReference>
<dbReference type="GO" id="GO:0046854">
    <property type="term" value="P:phosphatidylinositol phosphate biosynthetic process"/>
    <property type="evidence" value="ECO:0007669"/>
    <property type="project" value="InterPro"/>
</dbReference>
<dbReference type="EMBL" id="CAEZUS010000010">
    <property type="protein sequence ID" value="CAB4601996.1"/>
    <property type="molecule type" value="Genomic_DNA"/>
</dbReference>
<dbReference type="InterPro" id="IPR020550">
    <property type="entry name" value="Inositol_monophosphatase_CS"/>
</dbReference>
<dbReference type="InterPro" id="IPR020583">
    <property type="entry name" value="Inositol_monoP_metal-BS"/>
</dbReference>
<comment type="catalytic activity">
    <reaction evidence="1">
        <text>a myo-inositol phosphate + H2O = myo-inositol + phosphate</text>
        <dbReference type="Rhea" id="RHEA:24056"/>
        <dbReference type="ChEBI" id="CHEBI:15377"/>
        <dbReference type="ChEBI" id="CHEBI:17268"/>
        <dbReference type="ChEBI" id="CHEBI:43474"/>
        <dbReference type="ChEBI" id="CHEBI:84139"/>
        <dbReference type="EC" id="3.1.3.25"/>
    </reaction>
</comment>
<keyword evidence="6" id="KW-0378">Hydrolase</keyword>
<evidence type="ECO:0000313" key="8">
    <source>
        <dbReference type="EMBL" id="CAB4601996.1"/>
    </source>
</evidence>
<proteinExistence type="inferred from homology"/>
<dbReference type="EC" id="3.1.3.25" evidence="4"/>
<keyword evidence="5" id="KW-0479">Metal-binding</keyword>
<dbReference type="GO" id="GO:0007165">
    <property type="term" value="P:signal transduction"/>
    <property type="evidence" value="ECO:0007669"/>
    <property type="project" value="TreeGrafter"/>
</dbReference>
<protein>
    <recommendedName>
        <fullName evidence="4">inositol-phosphate phosphatase</fullName>
        <ecNumber evidence="4">3.1.3.25</ecNumber>
    </recommendedName>
</protein>
<dbReference type="AlphaFoldDB" id="A0A6J6GL88"/>
<evidence type="ECO:0000256" key="3">
    <source>
        <dbReference type="ARBA" id="ARBA00009759"/>
    </source>
</evidence>
<dbReference type="Pfam" id="PF00459">
    <property type="entry name" value="Inositol_P"/>
    <property type="match status" value="1"/>
</dbReference>
<dbReference type="InterPro" id="IPR000760">
    <property type="entry name" value="Inositol_monophosphatase-like"/>
</dbReference>
<dbReference type="PRINTS" id="PR00377">
    <property type="entry name" value="IMPHPHTASES"/>
</dbReference>
<evidence type="ECO:0000256" key="6">
    <source>
        <dbReference type="ARBA" id="ARBA00022801"/>
    </source>
</evidence>
<dbReference type="InterPro" id="IPR033942">
    <property type="entry name" value="IMPase"/>
</dbReference>
<dbReference type="GO" id="GO:0008934">
    <property type="term" value="F:inositol monophosphate 1-phosphatase activity"/>
    <property type="evidence" value="ECO:0007669"/>
    <property type="project" value="InterPro"/>
</dbReference>
<organism evidence="8">
    <name type="scientific">freshwater metagenome</name>
    <dbReference type="NCBI Taxonomy" id="449393"/>
    <lineage>
        <taxon>unclassified sequences</taxon>
        <taxon>metagenomes</taxon>
        <taxon>ecological metagenomes</taxon>
    </lineage>
</organism>
<comment type="similarity">
    <text evidence="3">Belongs to the inositol monophosphatase superfamily.</text>
</comment>